<evidence type="ECO:0000259" key="9">
    <source>
        <dbReference type="PROSITE" id="PS51194"/>
    </source>
</evidence>
<dbReference type="CDD" id="cd18787">
    <property type="entry name" value="SF2_C_DEAD"/>
    <property type="match status" value="1"/>
</dbReference>
<feature type="domain" description="Helicase C-terminal" evidence="9">
    <location>
        <begin position="231"/>
        <end position="377"/>
    </location>
</feature>
<feature type="domain" description="Helicase ATP-binding" evidence="8">
    <location>
        <begin position="33"/>
        <end position="204"/>
    </location>
</feature>
<sequence length="446" mass="50614">MNTFEELNLNQSLRKALNDLGYTVPTSIQSKAFSVVMSGCDVIGIAQTGTGKTLAYLLPCLRLWNFTKDIHPQILIIVPTRELVAQVEQEIQKLSTYMTIRICGVYGGTNIKNQAKIIQEGIDIIVGTPGRLLDLVLNGHLKLKSIKRLIIDEVDEMLDLGFRPQLIRVFDLLPNKRQNLMFSATLTYDVEQLILTYFSNTIKIEAAPSGTPLEKIILQGYKVPNFNTKINVLEYLLKKEEFKKTLIFTRTKALADQVFEKLNLLFPNQIGIIHSNKEQNYRFKSVEDFKQGITTALIATDIIARGIDIEGVSHVINFDIPDLPELYIHRIGRTGRADKDGIAISFITEKDEPLHDEIETFIQKAVSIIPLPEVINISDILTDDELPNTGTREIQIKRPKIDLTSSAFHEKSDKNKKTNHKIRRNEKMMKKYGKPITRGQKKKKSS</sequence>
<comment type="caution">
    <text evidence="11">The sequence shown here is derived from an EMBL/GenBank/DDBJ whole genome shotgun (WGS) entry which is preliminary data.</text>
</comment>
<dbReference type="PANTHER" id="PTHR47959:SF13">
    <property type="entry name" value="ATP-DEPENDENT RNA HELICASE RHLE"/>
    <property type="match status" value="1"/>
</dbReference>
<dbReference type="PROSITE" id="PS51192">
    <property type="entry name" value="HELICASE_ATP_BIND_1"/>
    <property type="match status" value="1"/>
</dbReference>
<dbReference type="PROSITE" id="PS51194">
    <property type="entry name" value="HELICASE_CTER"/>
    <property type="match status" value="1"/>
</dbReference>
<dbReference type="InterPro" id="IPR001650">
    <property type="entry name" value="Helicase_C-like"/>
</dbReference>
<dbReference type="GO" id="GO:0003676">
    <property type="term" value="F:nucleic acid binding"/>
    <property type="evidence" value="ECO:0007669"/>
    <property type="project" value="InterPro"/>
</dbReference>
<dbReference type="GO" id="GO:0016787">
    <property type="term" value="F:hydrolase activity"/>
    <property type="evidence" value="ECO:0007669"/>
    <property type="project" value="UniProtKB-KW"/>
</dbReference>
<evidence type="ECO:0000256" key="2">
    <source>
        <dbReference type="ARBA" id="ARBA00022801"/>
    </source>
</evidence>
<feature type="domain" description="DEAD-box RNA helicase Q" evidence="10">
    <location>
        <begin position="2"/>
        <end position="30"/>
    </location>
</feature>
<dbReference type="SUPFAM" id="SSF52540">
    <property type="entry name" value="P-loop containing nucleoside triphosphate hydrolases"/>
    <property type="match status" value="1"/>
</dbReference>
<comment type="similarity">
    <text evidence="5">Belongs to the DEAD box helicase family.</text>
</comment>
<keyword evidence="2" id="KW-0378">Hydrolase</keyword>
<evidence type="ECO:0000256" key="3">
    <source>
        <dbReference type="ARBA" id="ARBA00022806"/>
    </source>
</evidence>
<feature type="short sequence motif" description="Q motif" evidence="6">
    <location>
        <begin position="2"/>
        <end position="30"/>
    </location>
</feature>
<dbReference type="Pfam" id="PF00271">
    <property type="entry name" value="Helicase_C"/>
    <property type="match status" value="1"/>
</dbReference>
<dbReference type="AlphaFoldDB" id="A0A9D7SBQ4"/>
<evidence type="ECO:0000256" key="4">
    <source>
        <dbReference type="ARBA" id="ARBA00022840"/>
    </source>
</evidence>
<protein>
    <submittedName>
        <fullName evidence="11">DEAD/DEAH box helicase</fullName>
    </submittedName>
</protein>
<evidence type="ECO:0000259" key="10">
    <source>
        <dbReference type="PROSITE" id="PS51195"/>
    </source>
</evidence>
<dbReference type="EMBL" id="JADKFW010000021">
    <property type="protein sequence ID" value="MBK9719463.1"/>
    <property type="molecule type" value="Genomic_DNA"/>
</dbReference>
<dbReference type="CDD" id="cd00268">
    <property type="entry name" value="DEADc"/>
    <property type="match status" value="1"/>
</dbReference>
<dbReference type="InterPro" id="IPR014014">
    <property type="entry name" value="RNA_helicase_DEAD_Q_motif"/>
</dbReference>
<keyword evidence="3 11" id="KW-0347">Helicase</keyword>
<keyword evidence="4" id="KW-0067">ATP-binding</keyword>
<dbReference type="SMART" id="SM00487">
    <property type="entry name" value="DEXDc"/>
    <property type="match status" value="1"/>
</dbReference>
<dbReference type="SMART" id="SM00490">
    <property type="entry name" value="HELICc"/>
    <property type="match status" value="1"/>
</dbReference>
<keyword evidence="1" id="KW-0547">Nucleotide-binding</keyword>
<dbReference type="PROSITE" id="PS51195">
    <property type="entry name" value="Q_MOTIF"/>
    <property type="match status" value="1"/>
</dbReference>
<evidence type="ECO:0000256" key="6">
    <source>
        <dbReference type="PROSITE-ProRule" id="PRU00552"/>
    </source>
</evidence>
<dbReference type="Proteomes" id="UP000808349">
    <property type="component" value="Unassembled WGS sequence"/>
</dbReference>
<evidence type="ECO:0000256" key="7">
    <source>
        <dbReference type="SAM" id="MobiDB-lite"/>
    </source>
</evidence>
<evidence type="ECO:0000256" key="5">
    <source>
        <dbReference type="ARBA" id="ARBA00038437"/>
    </source>
</evidence>
<accession>A0A9D7SBQ4</accession>
<dbReference type="GO" id="GO:0003724">
    <property type="term" value="F:RNA helicase activity"/>
    <property type="evidence" value="ECO:0007669"/>
    <property type="project" value="InterPro"/>
</dbReference>
<dbReference type="InterPro" id="IPR027417">
    <property type="entry name" value="P-loop_NTPase"/>
</dbReference>
<evidence type="ECO:0000259" key="8">
    <source>
        <dbReference type="PROSITE" id="PS51192"/>
    </source>
</evidence>
<evidence type="ECO:0000256" key="1">
    <source>
        <dbReference type="ARBA" id="ARBA00022741"/>
    </source>
</evidence>
<proteinExistence type="inferred from homology"/>
<dbReference type="GO" id="GO:0005829">
    <property type="term" value="C:cytosol"/>
    <property type="evidence" value="ECO:0007669"/>
    <property type="project" value="TreeGrafter"/>
</dbReference>
<dbReference type="InterPro" id="IPR050079">
    <property type="entry name" value="DEAD_box_RNA_helicase"/>
</dbReference>
<reference evidence="11 12" key="1">
    <citation type="submission" date="2020-10" db="EMBL/GenBank/DDBJ databases">
        <title>Connecting structure to function with the recovery of over 1000 high-quality activated sludge metagenome-assembled genomes encoding full-length rRNA genes using long-read sequencing.</title>
        <authorList>
            <person name="Singleton C.M."/>
            <person name="Petriglieri F."/>
            <person name="Kristensen J.M."/>
            <person name="Kirkegaard R.H."/>
            <person name="Michaelsen T.Y."/>
            <person name="Andersen M.H."/>
            <person name="Karst S.M."/>
            <person name="Dueholm M.S."/>
            <person name="Nielsen P.H."/>
            <person name="Albertsen M."/>
        </authorList>
    </citation>
    <scope>NUCLEOTIDE SEQUENCE [LARGE SCALE GENOMIC DNA]</scope>
    <source>
        <strain evidence="11">Ribe_18-Q3-R11-54_BAT3C.373</strain>
    </source>
</reference>
<gene>
    <name evidence="11" type="ORF">IPO85_18495</name>
</gene>
<dbReference type="Pfam" id="PF00270">
    <property type="entry name" value="DEAD"/>
    <property type="match status" value="1"/>
</dbReference>
<name>A0A9D7SBQ4_9BACT</name>
<organism evidence="11 12">
    <name type="scientific">Candidatus Defluviibacterium haderslevense</name>
    <dbReference type="NCBI Taxonomy" id="2981993"/>
    <lineage>
        <taxon>Bacteria</taxon>
        <taxon>Pseudomonadati</taxon>
        <taxon>Bacteroidota</taxon>
        <taxon>Saprospiria</taxon>
        <taxon>Saprospirales</taxon>
        <taxon>Saprospiraceae</taxon>
        <taxon>Candidatus Defluviibacterium</taxon>
    </lineage>
</organism>
<dbReference type="Gene3D" id="3.40.50.300">
    <property type="entry name" value="P-loop containing nucleotide triphosphate hydrolases"/>
    <property type="match status" value="2"/>
</dbReference>
<dbReference type="PANTHER" id="PTHR47959">
    <property type="entry name" value="ATP-DEPENDENT RNA HELICASE RHLE-RELATED"/>
    <property type="match status" value="1"/>
</dbReference>
<dbReference type="InterPro" id="IPR014001">
    <property type="entry name" value="Helicase_ATP-bd"/>
</dbReference>
<feature type="region of interest" description="Disordered" evidence="7">
    <location>
        <begin position="405"/>
        <end position="446"/>
    </location>
</feature>
<evidence type="ECO:0000313" key="11">
    <source>
        <dbReference type="EMBL" id="MBK9719463.1"/>
    </source>
</evidence>
<dbReference type="InterPro" id="IPR044742">
    <property type="entry name" value="DEAD/DEAH_RhlB"/>
</dbReference>
<dbReference type="GO" id="GO:0005524">
    <property type="term" value="F:ATP binding"/>
    <property type="evidence" value="ECO:0007669"/>
    <property type="project" value="UniProtKB-KW"/>
</dbReference>
<evidence type="ECO:0000313" key="12">
    <source>
        <dbReference type="Proteomes" id="UP000808349"/>
    </source>
</evidence>
<dbReference type="InterPro" id="IPR011545">
    <property type="entry name" value="DEAD/DEAH_box_helicase_dom"/>
</dbReference>